<comment type="similarity">
    <text evidence="1">Belongs to the leucine-binding protein family.</text>
</comment>
<dbReference type="PANTHER" id="PTHR47151">
    <property type="entry name" value="LEU/ILE/VAL-BINDING ABC TRANSPORTER SUBUNIT"/>
    <property type="match status" value="1"/>
</dbReference>
<organism evidence="7 8">
    <name type="scientific">Spiribacter vilamensis</name>
    <dbReference type="NCBI Taxonomy" id="531306"/>
    <lineage>
        <taxon>Bacteria</taxon>
        <taxon>Pseudomonadati</taxon>
        <taxon>Pseudomonadota</taxon>
        <taxon>Gammaproteobacteria</taxon>
        <taxon>Chromatiales</taxon>
        <taxon>Ectothiorhodospiraceae</taxon>
        <taxon>Spiribacter</taxon>
    </lineage>
</organism>
<reference evidence="7 8" key="1">
    <citation type="submission" date="2019-02" db="EMBL/GenBank/DDBJ databases">
        <title>Genomic Encyclopedia of Type Strains, Phase IV (KMG-IV): sequencing the most valuable type-strain genomes for metagenomic binning, comparative biology and taxonomic classification.</title>
        <authorList>
            <person name="Goeker M."/>
        </authorList>
    </citation>
    <scope>NUCLEOTIDE SEQUENCE [LARGE SCALE GENOMIC DNA]</scope>
    <source>
        <strain evidence="7 8">DSM 21056</strain>
    </source>
</reference>
<dbReference type="Gene3D" id="3.40.50.2300">
    <property type="match status" value="2"/>
</dbReference>
<evidence type="ECO:0000313" key="8">
    <source>
        <dbReference type="Proteomes" id="UP000292298"/>
    </source>
</evidence>
<dbReference type="InterPro" id="IPR028082">
    <property type="entry name" value="Peripla_BP_I"/>
</dbReference>
<proteinExistence type="inferred from homology"/>
<dbReference type="InterPro" id="IPR028081">
    <property type="entry name" value="Leu-bd"/>
</dbReference>
<protein>
    <submittedName>
        <fullName evidence="7">Branched-chain amino acid transport system substrate-binding protein</fullName>
    </submittedName>
</protein>
<dbReference type="InterPro" id="IPR000709">
    <property type="entry name" value="Leu_Ile_Val-bd"/>
</dbReference>
<evidence type="ECO:0000256" key="3">
    <source>
        <dbReference type="ARBA" id="ARBA00022729"/>
    </source>
</evidence>
<dbReference type="SUPFAM" id="SSF53822">
    <property type="entry name" value="Periplasmic binding protein-like I"/>
    <property type="match status" value="1"/>
</dbReference>
<dbReference type="OrthoDB" id="9768386at2"/>
<keyword evidence="2" id="KW-0813">Transport</keyword>
<evidence type="ECO:0000256" key="1">
    <source>
        <dbReference type="ARBA" id="ARBA00010062"/>
    </source>
</evidence>
<comment type="caution">
    <text evidence="7">The sequence shown here is derived from an EMBL/GenBank/DDBJ whole genome shotgun (WGS) entry which is preliminary data.</text>
</comment>
<dbReference type="Proteomes" id="UP000292298">
    <property type="component" value="Unassembled WGS sequence"/>
</dbReference>
<accession>A0A4Q8D1Z3</accession>
<dbReference type="PRINTS" id="PR00337">
    <property type="entry name" value="LEUILEVALBP"/>
</dbReference>
<feature type="chain" id="PRO_5020683054" evidence="5">
    <location>
        <begin position="25"/>
        <end position="372"/>
    </location>
</feature>
<evidence type="ECO:0000259" key="6">
    <source>
        <dbReference type="Pfam" id="PF13458"/>
    </source>
</evidence>
<sequence>MKTTITAIATTVALGVGLGGVAQAQDDSILIGVQVPTTGSEATYGQDMFNAAELAAEEINASGGLLGREIELINGDSACDPQQSVNAAGNLVSRGVVGIVGGYCSGATLPTLKTYGDEGLPFVITASNSTQLIPANPGNAFMINSTGADQSKKAAEFFESQDIKRLAVIDQGDSYSQDLADLTVERWEAMGHEVATRETVNKGEQDFSAVVSNVRSSDAEAVFWTAYYADGGLMIRQLRQGGYRGMIAVGDGSNSPQLFDIAGGAAEGVFAFSNPTAEFLPEAADFIDNYQAEYGQSPGPYAPLNYDGLKLMAWAMDKAGTTDPAAVVEALESTDGQSWLTGPIRFTDDNTLARSNFIILQGEDDAWTFYAN</sequence>
<gene>
    <name evidence="7" type="ORF">EV698_1640</name>
</gene>
<evidence type="ECO:0000256" key="5">
    <source>
        <dbReference type="SAM" id="SignalP"/>
    </source>
</evidence>
<evidence type="ECO:0000256" key="4">
    <source>
        <dbReference type="ARBA" id="ARBA00022970"/>
    </source>
</evidence>
<keyword evidence="3 5" id="KW-0732">Signal</keyword>
<dbReference type="AlphaFoldDB" id="A0A4Q8D1Z3"/>
<dbReference type="PANTHER" id="PTHR47151:SF2">
    <property type="entry name" value="AMINO ACID BINDING PROTEIN"/>
    <property type="match status" value="1"/>
</dbReference>
<dbReference type="Pfam" id="PF13458">
    <property type="entry name" value="Peripla_BP_6"/>
    <property type="match status" value="1"/>
</dbReference>
<feature type="domain" description="Leucine-binding protein" evidence="6">
    <location>
        <begin position="29"/>
        <end position="363"/>
    </location>
</feature>
<name>A0A4Q8D1Z3_9GAMM</name>
<keyword evidence="4" id="KW-0029">Amino-acid transport</keyword>
<dbReference type="EMBL" id="SHLI01000001">
    <property type="protein sequence ID" value="RZU99353.1"/>
    <property type="molecule type" value="Genomic_DNA"/>
</dbReference>
<dbReference type="GO" id="GO:0006865">
    <property type="term" value="P:amino acid transport"/>
    <property type="evidence" value="ECO:0007669"/>
    <property type="project" value="UniProtKB-KW"/>
</dbReference>
<dbReference type="RefSeq" id="WP_130503595.1">
    <property type="nucleotide sequence ID" value="NZ_SHLI01000001.1"/>
</dbReference>
<evidence type="ECO:0000256" key="2">
    <source>
        <dbReference type="ARBA" id="ARBA00022448"/>
    </source>
</evidence>
<evidence type="ECO:0000313" key="7">
    <source>
        <dbReference type="EMBL" id="RZU99353.1"/>
    </source>
</evidence>
<keyword evidence="8" id="KW-1185">Reference proteome</keyword>
<dbReference type="CDD" id="cd06342">
    <property type="entry name" value="PBP1_ABC_LIVBP-like"/>
    <property type="match status" value="1"/>
</dbReference>
<feature type="signal peptide" evidence="5">
    <location>
        <begin position="1"/>
        <end position="24"/>
    </location>
</feature>